<reference evidence="2 3" key="1">
    <citation type="submission" date="2019-02" db="EMBL/GenBank/DDBJ databases">
        <title>Deep-cultivation of Planctomycetes and their phenomic and genomic characterization uncovers novel biology.</title>
        <authorList>
            <person name="Wiegand S."/>
            <person name="Jogler M."/>
            <person name="Boedeker C."/>
            <person name="Pinto D."/>
            <person name="Vollmers J."/>
            <person name="Rivas-Marin E."/>
            <person name="Kohn T."/>
            <person name="Peeters S.H."/>
            <person name="Heuer A."/>
            <person name="Rast P."/>
            <person name="Oberbeckmann S."/>
            <person name="Bunk B."/>
            <person name="Jeske O."/>
            <person name="Meyerdierks A."/>
            <person name="Storesund J.E."/>
            <person name="Kallscheuer N."/>
            <person name="Luecker S."/>
            <person name="Lage O.M."/>
            <person name="Pohl T."/>
            <person name="Merkel B.J."/>
            <person name="Hornburger P."/>
            <person name="Mueller R.-W."/>
            <person name="Bruemmer F."/>
            <person name="Labrenz M."/>
            <person name="Spormann A.M."/>
            <person name="Op Den Camp H."/>
            <person name="Overmann J."/>
            <person name="Amann R."/>
            <person name="Jetten M.S.M."/>
            <person name="Mascher T."/>
            <person name="Medema M.H."/>
            <person name="Devos D.P."/>
            <person name="Kaster A.-K."/>
            <person name="Ovreas L."/>
            <person name="Rohde M."/>
            <person name="Galperin M.Y."/>
            <person name="Jogler C."/>
        </authorList>
    </citation>
    <scope>NUCLEOTIDE SEQUENCE [LARGE SCALE GENOMIC DNA]</scope>
    <source>
        <strain evidence="2 3">Pla52o</strain>
    </source>
</reference>
<comment type="caution">
    <text evidence="2">The sequence shown here is derived from an EMBL/GenBank/DDBJ whole genome shotgun (WGS) entry which is preliminary data.</text>
</comment>
<accession>A0A5C6CQT9</accession>
<gene>
    <name evidence="2" type="ORF">Pla52o_15070</name>
</gene>
<protein>
    <submittedName>
        <fullName evidence="2">Uncharacterized protein</fullName>
    </submittedName>
</protein>
<feature type="region of interest" description="Disordered" evidence="1">
    <location>
        <begin position="60"/>
        <end position="80"/>
    </location>
</feature>
<proteinExistence type="predicted"/>
<evidence type="ECO:0000313" key="2">
    <source>
        <dbReference type="EMBL" id="TWU25209.1"/>
    </source>
</evidence>
<dbReference type="AlphaFoldDB" id="A0A5C6CQT9"/>
<dbReference type="EMBL" id="SJPT01000002">
    <property type="protein sequence ID" value="TWU25209.1"/>
    <property type="molecule type" value="Genomic_DNA"/>
</dbReference>
<keyword evidence="3" id="KW-1185">Reference proteome</keyword>
<dbReference type="Proteomes" id="UP000316304">
    <property type="component" value="Unassembled WGS sequence"/>
</dbReference>
<evidence type="ECO:0000313" key="3">
    <source>
        <dbReference type="Proteomes" id="UP000316304"/>
    </source>
</evidence>
<organism evidence="2 3">
    <name type="scientific">Novipirellula galeiformis</name>
    <dbReference type="NCBI Taxonomy" id="2528004"/>
    <lineage>
        <taxon>Bacteria</taxon>
        <taxon>Pseudomonadati</taxon>
        <taxon>Planctomycetota</taxon>
        <taxon>Planctomycetia</taxon>
        <taxon>Pirellulales</taxon>
        <taxon>Pirellulaceae</taxon>
        <taxon>Novipirellula</taxon>
    </lineage>
</organism>
<sequence>MLTETCSVAHKPLDFESQKSYREVMPLPVRVPCANPSKTKFGHDSAFPRSRDRLLATVGCGKHPSVKHPNDNHPSVGPISKLVPDSIADFQDFRRGQKQIKAQGFF</sequence>
<evidence type="ECO:0000256" key="1">
    <source>
        <dbReference type="SAM" id="MobiDB-lite"/>
    </source>
</evidence>
<name>A0A5C6CQT9_9BACT</name>